<feature type="compositionally biased region" description="Polar residues" evidence="1">
    <location>
        <begin position="25"/>
        <end position="37"/>
    </location>
</feature>
<dbReference type="AlphaFoldDB" id="A0A4S2KS46"/>
<organism evidence="2 3">
    <name type="scientific">Temnothorax longispinosus</name>
    <dbReference type="NCBI Taxonomy" id="300112"/>
    <lineage>
        <taxon>Eukaryota</taxon>
        <taxon>Metazoa</taxon>
        <taxon>Ecdysozoa</taxon>
        <taxon>Arthropoda</taxon>
        <taxon>Hexapoda</taxon>
        <taxon>Insecta</taxon>
        <taxon>Pterygota</taxon>
        <taxon>Neoptera</taxon>
        <taxon>Endopterygota</taxon>
        <taxon>Hymenoptera</taxon>
        <taxon>Apocrita</taxon>
        <taxon>Aculeata</taxon>
        <taxon>Formicoidea</taxon>
        <taxon>Formicidae</taxon>
        <taxon>Myrmicinae</taxon>
        <taxon>Temnothorax</taxon>
    </lineage>
</organism>
<reference evidence="2 3" key="1">
    <citation type="journal article" date="2019" name="Philos. Trans. R. Soc. Lond., B, Biol. Sci.">
        <title>Ant behaviour and brain gene expression of defending hosts depend on the ecological success of the intruding social parasite.</title>
        <authorList>
            <person name="Kaur R."/>
            <person name="Stoldt M."/>
            <person name="Jongepier E."/>
            <person name="Feldmeyer B."/>
            <person name="Menzel F."/>
            <person name="Bornberg-Bauer E."/>
            <person name="Foitzik S."/>
        </authorList>
    </citation>
    <scope>NUCLEOTIDE SEQUENCE [LARGE SCALE GENOMIC DNA]</scope>
    <source>
        <tissue evidence="2">Whole body</tissue>
    </source>
</reference>
<feature type="region of interest" description="Disordered" evidence="1">
    <location>
        <begin position="23"/>
        <end position="63"/>
    </location>
</feature>
<keyword evidence="3" id="KW-1185">Reference proteome</keyword>
<dbReference type="STRING" id="300112.A0A4S2KS46"/>
<comment type="caution">
    <text evidence="2">The sequence shown here is derived from an EMBL/GenBank/DDBJ whole genome shotgun (WGS) entry which is preliminary data.</text>
</comment>
<evidence type="ECO:0000256" key="1">
    <source>
        <dbReference type="SAM" id="MobiDB-lite"/>
    </source>
</evidence>
<protein>
    <submittedName>
        <fullName evidence="2">Uncharacterized protein</fullName>
    </submittedName>
</protein>
<accession>A0A4S2KS46</accession>
<feature type="compositionally biased region" description="Basic and acidic residues" evidence="1">
    <location>
        <begin position="45"/>
        <end position="63"/>
    </location>
</feature>
<dbReference type="Proteomes" id="UP000310200">
    <property type="component" value="Unassembled WGS sequence"/>
</dbReference>
<gene>
    <name evidence="2" type="ORF">DBV15_11861</name>
</gene>
<evidence type="ECO:0000313" key="3">
    <source>
        <dbReference type="Proteomes" id="UP000310200"/>
    </source>
</evidence>
<sequence length="63" mass="7177">MAPPKVLFGQNRQNSTATLKKEITTRSQNSLQSNVLRQPNVGREICAKRKAEVSPFKEKTHKR</sequence>
<proteinExistence type="predicted"/>
<dbReference type="EMBL" id="QBLH01001817">
    <property type="protein sequence ID" value="TGZ50929.1"/>
    <property type="molecule type" value="Genomic_DNA"/>
</dbReference>
<evidence type="ECO:0000313" key="2">
    <source>
        <dbReference type="EMBL" id="TGZ50929.1"/>
    </source>
</evidence>
<name>A0A4S2KS46_9HYME</name>